<dbReference type="KEGG" id="dpf:ON006_04895"/>
<evidence type="ECO:0000313" key="1">
    <source>
        <dbReference type="EMBL" id="WAC13298.1"/>
    </source>
</evidence>
<dbReference type="Proteomes" id="UP001164653">
    <property type="component" value="Chromosome"/>
</dbReference>
<name>A0A9E8NC63_9BACT</name>
<dbReference type="RefSeq" id="WP_244819589.1">
    <property type="nucleotide sequence ID" value="NZ_CP112998.1"/>
</dbReference>
<protein>
    <submittedName>
        <fullName evidence="1">Uncharacterized protein</fullName>
    </submittedName>
</protein>
<evidence type="ECO:0000313" key="2">
    <source>
        <dbReference type="Proteomes" id="UP001164653"/>
    </source>
</evidence>
<dbReference type="EMBL" id="CP112998">
    <property type="protein sequence ID" value="WAC13298.1"/>
    <property type="molecule type" value="Genomic_DNA"/>
</dbReference>
<keyword evidence="2" id="KW-1185">Reference proteome</keyword>
<proteinExistence type="predicted"/>
<sequence>MREIAREPWSYTFTEQGPGDYILTVVCGGAGLYDYSIRLDQQQVAGYQKEGMPFILRLIEQVRFNQSPFEKQKV</sequence>
<dbReference type="AlphaFoldDB" id="A0A9E8NC63"/>
<gene>
    <name evidence="1" type="ORF">ON006_04895</name>
</gene>
<accession>A0A9E8NC63</accession>
<reference evidence="1" key="1">
    <citation type="submission" date="2022-11" db="EMBL/GenBank/DDBJ databases">
        <title>Dyadobacter pollutisoli sp. nov., isolated from plastic dumped soil.</title>
        <authorList>
            <person name="Kim J.M."/>
            <person name="Kim K.R."/>
            <person name="Lee J.K."/>
            <person name="Hao L."/>
            <person name="Jeon C.O."/>
        </authorList>
    </citation>
    <scope>NUCLEOTIDE SEQUENCE</scope>
    <source>
        <strain evidence="1">U1</strain>
    </source>
</reference>
<organism evidence="1 2">
    <name type="scientific">Dyadobacter pollutisoli</name>
    <dbReference type="NCBI Taxonomy" id="2910158"/>
    <lineage>
        <taxon>Bacteria</taxon>
        <taxon>Pseudomonadati</taxon>
        <taxon>Bacteroidota</taxon>
        <taxon>Cytophagia</taxon>
        <taxon>Cytophagales</taxon>
        <taxon>Spirosomataceae</taxon>
        <taxon>Dyadobacter</taxon>
    </lineage>
</organism>